<dbReference type="EMBL" id="MZ334525">
    <property type="protein sequence ID" value="UBF23202.1"/>
    <property type="molecule type" value="Genomic_DNA"/>
</dbReference>
<accession>A0AAE8XZJ4</accession>
<gene>
    <name evidence="1" type="ORF">HATV-2_gp51</name>
</gene>
<reference evidence="1" key="1">
    <citation type="submission" date="2021-05" db="EMBL/GenBank/DDBJ databases">
        <title>Diversity, taxonomy and evolution of archaeal viruses of the class Caudoviricetes.</title>
        <authorList>
            <person name="Liu Y."/>
            <person name="Demina T.A."/>
            <person name="Roux S."/>
            <person name="Aiewsakun P."/>
            <person name="Kazlauskas D."/>
            <person name="Simmonds P."/>
            <person name="Prangishvili D."/>
            <person name="Oksanen H.M."/>
            <person name="Krupovic M."/>
        </authorList>
    </citation>
    <scope>NUCLEOTIDE SEQUENCE</scope>
    <source>
        <strain evidence="1">HATV-2/44</strain>
    </source>
</reference>
<proteinExistence type="predicted"/>
<protein>
    <submittedName>
        <fullName evidence="1">Nucleoside deoxyribosyltransferase</fullName>
    </submittedName>
</protein>
<sequence length="190" mass="22200">MSRELPKIYLGGSITENPDGQHGNSWRIFTESTYDWLDWVNPLDSEDPEEDEYTSTYYRDLVDLDLDLIDSCEGFLYYYQDYAMSIGTGQEQFYAWNMGLPVVVVYEGDPADLSPFVIAHCDAIVTSIEWAVEELERLVEEMYMMVEEPREYLNNKCSENIDEWDTFFTEEPTTETLMDGAAEGYYEEDY</sequence>
<dbReference type="Gene3D" id="3.40.50.450">
    <property type="match status" value="1"/>
</dbReference>
<name>A0AAE8XZJ4_9CAUD</name>
<keyword evidence="2" id="KW-1185">Reference proteome</keyword>
<evidence type="ECO:0000313" key="1">
    <source>
        <dbReference type="EMBL" id="UBF23202.1"/>
    </source>
</evidence>
<dbReference type="Proteomes" id="UP000827814">
    <property type="component" value="Segment"/>
</dbReference>
<evidence type="ECO:0000313" key="2">
    <source>
        <dbReference type="Proteomes" id="UP000827814"/>
    </source>
</evidence>
<dbReference type="SUPFAM" id="SSF52309">
    <property type="entry name" value="N-(deoxy)ribosyltransferase-like"/>
    <property type="match status" value="1"/>
</dbReference>
<organism evidence="1 2">
    <name type="scientific">Haloarcula tailed virus 2</name>
    <dbReference type="NCBI Taxonomy" id="2877989"/>
    <lineage>
        <taxon>Viruses</taxon>
        <taxon>Duplodnaviria</taxon>
        <taxon>Heunggongvirae</taxon>
        <taxon>Uroviricota</taxon>
        <taxon>Caudoviricetes</taxon>
        <taxon>Thumleimavirales</taxon>
        <taxon>Soleiviridae</taxon>
        <taxon>Eilatmyovirus</taxon>
        <taxon>Eilatmyovirus salis</taxon>
        <taxon>Eilatmyovirus HATV2</taxon>
    </lineage>
</organism>